<protein>
    <submittedName>
        <fullName evidence="2">Uncharacterized protein</fullName>
    </submittedName>
</protein>
<dbReference type="Proteomes" id="UP000266861">
    <property type="component" value="Unassembled WGS sequence"/>
</dbReference>
<dbReference type="AlphaFoldDB" id="A0A397HCV4"/>
<proteinExistence type="predicted"/>
<comment type="caution">
    <text evidence="2">The sequence shown here is derived from an EMBL/GenBank/DDBJ whole genome shotgun (WGS) entry which is preliminary data.</text>
</comment>
<keyword evidence="3" id="KW-1185">Reference proteome</keyword>
<sequence>MSKSTNIIIDRETLKLEIKSVQAKQERLELFLSEFINNCTENYIEHILGTENHNTVGWQKLEIVKYKYDEIKQLNNNLQKKKKEKRKVDNQDEIELSQNTIKQSKIINKPN</sequence>
<organism evidence="2 3">
    <name type="scientific">Diversispora epigaea</name>
    <dbReference type="NCBI Taxonomy" id="1348612"/>
    <lineage>
        <taxon>Eukaryota</taxon>
        <taxon>Fungi</taxon>
        <taxon>Fungi incertae sedis</taxon>
        <taxon>Mucoromycota</taxon>
        <taxon>Glomeromycotina</taxon>
        <taxon>Glomeromycetes</taxon>
        <taxon>Diversisporales</taxon>
        <taxon>Diversisporaceae</taxon>
        <taxon>Diversispora</taxon>
    </lineage>
</organism>
<name>A0A397HCV4_9GLOM</name>
<feature type="coiled-coil region" evidence="1">
    <location>
        <begin position="61"/>
        <end position="91"/>
    </location>
</feature>
<keyword evidence="1" id="KW-0175">Coiled coil</keyword>
<accession>A0A397HCV4</accession>
<reference evidence="2 3" key="1">
    <citation type="submission" date="2018-08" db="EMBL/GenBank/DDBJ databases">
        <title>Genome and evolution of the arbuscular mycorrhizal fungus Diversispora epigaea (formerly Glomus versiforme) and its bacterial endosymbionts.</title>
        <authorList>
            <person name="Sun X."/>
            <person name="Fei Z."/>
            <person name="Harrison M."/>
        </authorList>
    </citation>
    <scope>NUCLEOTIDE SEQUENCE [LARGE SCALE GENOMIC DNA]</scope>
    <source>
        <strain evidence="2 3">IT104</strain>
    </source>
</reference>
<evidence type="ECO:0000256" key="1">
    <source>
        <dbReference type="SAM" id="Coils"/>
    </source>
</evidence>
<gene>
    <name evidence="2" type="ORF">Glove_350g165</name>
</gene>
<dbReference type="EMBL" id="PQFF01000320">
    <property type="protein sequence ID" value="RHZ60912.1"/>
    <property type="molecule type" value="Genomic_DNA"/>
</dbReference>
<evidence type="ECO:0000313" key="2">
    <source>
        <dbReference type="EMBL" id="RHZ60912.1"/>
    </source>
</evidence>
<evidence type="ECO:0000313" key="3">
    <source>
        <dbReference type="Proteomes" id="UP000266861"/>
    </source>
</evidence>